<evidence type="ECO:0000256" key="1">
    <source>
        <dbReference type="ARBA" id="ARBA00010409"/>
    </source>
</evidence>
<keyword evidence="8" id="KW-1185">Reference proteome</keyword>
<dbReference type="Proteomes" id="UP000092443">
    <property type="component" value="Unplaced"/>
</dbReference>
<gene>
    <name evidence="9" type="primary">LOC119636277</name>
</gene>
<proteinExistence type="inferred from homology"/>
<evidence type="ECO:0000256" key="2">
    <source>
        <dbReference type="ARBA" id="ARBA00022694"/>
    </source>
</evidence>
<dbReference type="InterPro" id="IPR056843">
    <property type="entry name" value="THADA-like_TPR"/>
</dbReference>
<evidence type="ECO:0000256" key="4">
    <source>
        <dbReference type="SAM" id="MobiDB-lite"/>
    </source>
</evidence>
<feature type="compositionally biased region" description="Low complexity" evidence="4">
    <location>
        <begin position="1698"/>
        <end position="1708"/>
    </location>
</feature>
<dbReference type="SUPFAM" id="SSF48371">
    <property type="entry name" value="ARM repeat"/>
    <property type="match status" value="2"/>
</dbReference>
<organism evidence="8 9">
    <name type="scientific">Glossina fuscipes</name>
    <dbReference type="NCBI Taxonomy" id="7396"/>
    <lineage>
        <taxon>Eukaryota</taxon>
        <taxon>Metazoa</taxon>
        <taxon>Ecdysozoa</taxon>
        <taxon>Arthropoda</taxon>
        <taxon>Hexapoda</taxon>
        <taxon>Insecta</taxon>
        <taxon>Pterygota</taxon>
        <taxon>Neoptera</taxon>
        <taxon>Endopterygota</taxon>
        <taxon>Diptera</taxon>
        <taxon>Brachycera</taxon>
        <taxon>Muscomorpha</taxon>
        <taxon>Hippoboscoidea</taxon>
        <taxon>Glossinidae</taxon>
        <taxon>Glossina</taxon>
    </lineage>
</organism>
<reference evidence="9" key="1">
    <citation type="submission" date="2025-08" db="UniProtKB">
        <authorList>
            <consortium name="RefSeq"/>
        </authorList>
    </citation>
    <scope>IDENTIFICATION</scope>
    <source>
        <tissue evidence="9">Whole body pupa</tissue>
    </source>
</reference>
<evidence type="ECO:0000259" key="5">
    <source>
        <dbReference type="Pfam" id="PF10350"/>
    </source>
</evidence>
<dbReference type="Pfam" id="PF10350">
    <property type="entry name" value="DUF2428"/>
    <property type="match status" value="1"/>
</dbReference>
<feature type="domain" description="tRNA (32-2'-O)-methyltransferase regulator THADA-like TPR repeats region" evidence="6">
    <location>
        <begin position="467"/>
        <end position="681"/>
    </location>
</feature>
<feature type="domain" description="DUF2428" evidence="5">
    <location>
        <begin position="841"/>
        <end position="1115"/>
    </location>
</feature>
<dbReference type="Pfam" id="PF25150">
    <property type="entry name" value="TPR_Trm732"/>
    <property type="match status" value="1"/>
</dbReference>
<evidence type="ECO:0000259" key="6">
    <source>
        <dbReference type="Pfam" id="PF25150"/>
    </source>
</evidence>
<comment type="similarity">
    <text evidence="1">Belongs to the THADA family.</text>
</comment>
<sequence length="1762" mass="199978">MNSLNLRISSVKTGENVRKNSEMRAALISIPKQYESCEETYCVEMKKAKTVPEQVNCVKSVFKEMGNDGGALQFLCDIYFASPLKHPVRNQILKLLITMVRLGTAGTDESFIINSLVNSLHRIVEEGKNEKESVNWNSAIASLSGCFENFECGKKALEQCIHLIFPFACASVHKYVTELGVLSSPSVRNEYYSYVHNSIRFMLCCIQEFGRLLRTSYAEQLKQLNLNCKEIILDSDIPMDPRTNSGILMAHIAKLFDNYDVFIASAKDTKNPNEIVLCVGIINTCEQSDFQKYSADIRDICGKIDEIANLNATVPNILLCATRALYQISKLILNFALKSSQTLDDIKLILRKLLIFTVAYLEHHMDSVRHLCRDLMRNIVAAAKKVEFDFLLQKIYDACNSERLSLSMKCVVLQQAAVILGAEEIITNCLKLFSELFAANLGRDFIVNNLFETLMIAHHKELAFENWIKIWINYLLNIAAAQDSRLADIEILIVKAVKCEPRVVQVIITYEEKPRIPISTKLSALWAVRKSGIRIDNFQEIMQQFSKNLQLSILSNCDETRIMALRLLVETHKTTEPLTLLECKHLITYIEYNANCQSPAIRQKSLALLSKALVRCELNLVKILKGKQPPKAVQNQPLELKFLQDVMRILVENLFLDANFGRRSISLQLLEQCMRIGINCNLKLINLLPKRAVHALASVLADSYEMNKEFSVSMLKLVEDNGDCYLIELNDLNINLDEIKKLLTSIRPVDSVTAAYQLEFLCNRANPRIFGDFELPSYANCPYAAIKWLLIAAKQGLKLAKQSILEAAKWNPIYGLLFAIKHILKKLDFGSLAQEISWRILVAELIMFCKELTMVVAPIINNSSPEGLLPNDLSAFNEESIGQEDCEECEGKSAHKILSPKARNIDLCAVKTTSQMVLLCAWRSIKEVSLILGEIVMCSPIQFNKSTEQFLITKEQILEIGEHFKLLLSETKHRGAFEQAYVGFSKLCCRLWTVESLDLNSLPMTWLRDLISLISSQEINHDKICATRRSAGIPFMVQALITSELKVGSTKSLYCCMSHLLQLCAASEKSSESRIHALNILRALFRCTDLNEAVGEFVADGIIAAINGYDNHNWSERNSATLLFAALITRTFGVQRNKDSENLNIRNKMTGRIFFLRYPKLYDYFLEQLHRASVLIQNQQKAHKLHPLLLIMSRLYPSALEGTESNLKLSEFLPHIAECGFCPEMQTRVMAAKAIVALINKDEVHNMILNKCAEIMIMIQPKSKIKLNSLHGILLQILYLIKNHKSLLSSALIGDVTCSLVTLHEQTQIDHAVIMKVILDIFIEILSGLTALKFDHIIVKDLLYFSALPQLTDSKLTYIYPVLHKSNFIYNLHVMRLTLPYGALSDYTLSPPITIMPIEQAETCLNVILLLLKRAQFPSSTFPYLSFSENFSIGEFFNEFEIMDFELQFVNILAEKVLNELATELRQSKSLHETLKEVVKRQFYYPQAAMKSYAILSLLDNFDYGLTQLIKESRKQPGDIKFPIMLCVERIIQMHGIEYKYAQLCLEHLTEIAQPWQPDCLRFKAANILACIAIHYPKALEKKRLSFIRAFISLLLNLLMDDDPAIRHYSAKIVLHNLPDDIELGLSECEYNHLFAYDIKIPICIESVVSTMAQRLFLQNSADILLAFRMDDNYILDIFKIIVTNFSTQSSKKDDGSHSSGENSNSSDAEVFEKNEANVFAEPSKVIFDAAVVFKNTFKSRLKITRFIDNFMQDVYVQGSAS</sequence>
<dbReference type="GO" id="GO:0030488">
    <property type="term" value="P:tRNA methylation"/>
    <property type="evidence" value="ECO:0007669"/>
    <property type="project" value="TreeGrafter"/>
</dbReference>
<dbReference type="InterPro" id="IPR016024">
    <property type="entry name" value="ARM-type_fold"/>
</dbReference>
<dbReference type="InterPro" id="IPR019442">
    <property type="entry name" value="THADA/TRM732_DUF2428"/>
</dbReference>
<accession>A0A9C6DTA1</accession>
<dbReference type="GeneID" id="119636277"/>
<dbReference type="Pfam" id="PF25151">
    <property type="entry name" value="TPR_Trm732_C"/>
    <property type="match status" value="1"/>
</dbReference>
<name>A0A9C6DTA1_9MUSC</name>
<evidence type="ECO:0000313" key="8">
    <source>
        <dbReference type="Proteomes" id="UP000092443"/>
    </source>
</evidence>
<evidence type="ECO:0000259" key="7">
    <source>
        <dbReference type="Pfam" id="PF25151"/>
    </source>
</evidence>
<feature type="region of interest" description="Disordered" evidence="4">
    <location>
        <begin position="1689"/>
        <end position="1709"/>
    </location>
</feature>
<feature type="domain" description="tRNA (32-2'-O)-methyltransferase regulator THADA-like C-terminal TPR repeats region" evidence="7">
    <location>
        <begin position="1117"/>
        <end position="1280"/>
    </location>
</feature>
<dbReference type="PANTHER" id="PTHR14387:SF7">
    <property type="entry name" value="THYROID ADENOMA-ASSOCIATED PROTEIN"/>
    <property type="match status" value="1"/>
</dbReference>
<dbReference type="KEGG" id="gfs:119636277"/>
<dbReference type="RefSeq" id="XP_037887509.1">
    <property type="nucleotide sequence ID" value="XM_038031581.1"/>
</dbReference>
<evidence type="ECO:0000256" key="3">
    <source>
        <dbReference type="ARBA" id="ARBA00035698"/>
    </source>
</evidence>
<dbReference type="InterPro" id="IPR051954">
    <property type="entry name" value="tRNA_methyltransferase_THADA"/>
</dbReference>
<dbReference type="PANTHER" id="PTHR14387">
    <property type="entry name" value="THADA/DEATH RECEPTOR INTERACTING PROTEIN"/>
    <property type="match status" value="1"/>
</dbReference>
<protein>
    <recommendedName>
        <fullName evidence="3">tRNA (32-2'-O)-methyltransferase regulator THADA</fullName>
    </recommendedName>
</protein>
<dbReference type="InterPro" id="IPR056842">
    <property type="entry name" value="THADA-like_TPR_C"/>
</dbReference>
<keyword evidence="2" id="KW-0819">tRNA processing</keyword>
<evidence type="ECO:0000313" key="9">
    <source>
        <dbReference type="RefSeq" id="XP_037887509.1"/>
    </source>
</evidence>
<dbReference type="GO" id="GO:0005829">
    <property type="term" value="C:cytosol"/>
    <property type="evidence" value="ECO:0007669"/>
    <property type="project" value="TreeGrafter"/>
</dbReference>